<keyword evidence="1" id="KW-0472">Membrane</keyword>
<keyword evidence="1" id="KW-0812">Transmembrane</keyword>
<organism evidence="2 3">
    <name type="scientific">Staphylococcus felis</name>
    <dbReference type="NCBI Taxonomy" id="46127"/>
    <lineage>
        <taxon>Bacteria</taxon>
        <taxon>Bacillati</taxon>
        <taxon>Bacillota</taxon>
        <taxon>Bacilli</taxon>
        <taxon>Bacillales</taxon>
        <taxon>Staphylococcaceae</taxon>
        <taxon>Staphylococcus</taxon>
    </lineage>
</organism>
<comment type="caution">
    <text evidence="2">The sequence shown here is derived from an EMBL/GenBank/DDBJ whole genome shotgun (WGS) entry which is preliminary data.</text>
</comment>
<gene>
    <name evidence="2" type="ORF">DOS83_06040</name>
</gene>
<dbReference type="RefSeq" id="WP_116094280.1">
    <property type="nucleotide sequence ID" value="NZ_CP094725.1"/>
</dbReference>
<name>A0A3E0IPV6_9STAP</name>
<evidence type="ECO:0000256" key="1">
    <source>
        <dbReference type="SAM" id="Phobius"/>
    </source>
</evidence>
<sequence length="70" mass="7850">MKSLKENRLSILIIIFAIIIGFILQTVFHLPLIAGAFIGVLLGILGGFIIQVVLKQNDRTSYDKKDKHDK</sequence>
<keyword evidence="1" id="KW-1133">Transmembrane helix</keyword>
<feature type="transmembrane region" description="Helical" evidence="1">
    <location>
        <begin position="34"/>
        <end position="54"/>
    </location>
</feature>
<dbReference type="Proteomes" id="UP000256562">
    <property type="component" value="Unassembled WGS sequence"/>
</dbReference>
<proteinExistence type="predicted"/>
<protein>
    <recommendedName>
        <fullName evidence="4">LapA family protein</fullName>
    </recommendedName>
</protein>
<evidence type="ECO:0008006" key="4">
    <source>
        <dbReference type="Google" id="ProtNLM"/>
    </source>
</evidence>
<accession>A0A3E0IPV6</accession>
<dbReference type="AlphaFoldDB" id="A0A3E0IPV6"/>
<feature type="transmembrane region" description="Helical" evidence="1">
    <location>
        <begin position="9"/>
        <end position="28"/>
    </location>
</feature>
<dbReference type="EMBL" id="QKXQ01000280">
    <property type="protein sequence ID" value="REH95864.1"/>
    <property type="molecule type" value="Genomic_DNA"/>
</dbReference>
<evidence type="ECO:0000313" key="2">
    <source>
        <dbReference type="EMBL" id="REH95864.1"/>
    </source>
</evidence>
<evidence type="ECO:0000313" key="3">
    <source>
        <dbReference type="Proteomes" id="UP000256562"/>
    </source>
</evidence>
<reference evidence="2 3" key="1">
    <citation type="journal article" date="2018" name="Vet. Microbiol.">
        <title>Characterisation of Staphylococcus felis isolated from cats using whole genome sequencing.</title>
        <authorList>
            <person name="Worthing K."/>
            <person name="Pang S."/>
            <person name="Trott D.J."/>
            <person name="Abraham S."/>
            <person name="Coombs G.W."/>
            <person name="Jordan D."/>
            <person name="McIntyre L."/>
            <person name="Davies M.R."/>
            <person name="Norris J."/>
        </authorList>
    </citation>
    <scope>NUCLEOTIDE SEQUENCE [LARGE SCALE GENOMIC DNA]</scope>
    <source>
        <strain evidence="2 3">F9</strain>
    </source>
</reference>